<protein>
    <recommendedName>
        <fullName evidence="1">N-acetyltransferase domain-containing protein</fullName>
    </recommendedName>
</protein>
<reference evidence="2" key="1">
    <citation type="submission" date="2022-09" db="EMBL/GenBank/DDBJ databases">
        <title>The complete genome of Acidovorax sp. 5MLIR.</title>
        <authorList>
            <person name="Liu L."/>
            <person name="Yue J."/>
            <person name="Yang F."/>
            <person name="Yuan J."/>
            <person name="Li L."/>
        </authorList>
    </citation>
    <scope>NUCLEOTIDE SEQUENCE</scope>
    <source>
        <strain evidence="2">5MLIR</strain>
    </source>
</reference>
<proteinExistence type="predicted"/>
<dbReference type="InterPro" id="IPR000182">
    <property type="entry name" value="GNAT_dom"/>
</dbReference>
<evidence type="ECO:0000259" key="1">
    <source>
        <dbReference type="PROSITE" id="PS51186"/>
    </source>
</evidence>
<dbReference type="InterPro" id="IPR016181">
    <property type="entry name" value="Acyl_CoA_acyltransferase"/>
</dbReference>
<dbReference type="PROSITE" id="PS51186">
    <property type="entry name" value="GNAT"/>
    <property type="match status" value="1"/>
</dbReference>
<keyword evidence="3" id="KW-1185">Reference proteome</keyword>
<dbReference type="RefSeq" id="WP_231043347.1">
    <property type="nucleotide sequence ID" value="NZ_CP106881.1"/>
</dbReference>
<sequence>MSRRRPSSTGREAPALATLLPGAQMRTLGPQDFAAWRQLRNEVISGLAHPDMYMREDDEAAFFAQHLPPRGHCLGVWLGDELAAYAMLDLPEAGAPGHLGAAIGLAPREQAGVAHLASCMVRAPWRGNQLQALLLQLRYAMAQACHRPRCLAMVSLHNAASRHNLLAQGMWIEWTGTIDGLRRHVLQIDLRGAPRWDLSQTRLIAGDDFAQLCAAAAEGYAGVEEVCGGARPVLRYARRLPACGSPSAGDGAEDAP</sequence>
<evidence type="ECO:0000313" key="2">
    <source>
        <dbReference type="EMBL" id="UYG52792.1"/>
    </source>
</evidence>
<dbReference type="EMBL" id="CP106881">
    <property type="protein sequence ID" value="UYG52792.1"/>
    <property type="molecule type" value="Genomic_DNA"/>
</dbReference>
<feature type="domain" description="N-acetyltransferase" evidence="1">
    <location>
        <begin position="23"/>
        <end position="191"/>
    </location>
</feature>
<dbReference type="Proteomes" id="UP001162800">
    <property type="component" value="Chromosome"/>
</dbReference>
<accession>A0ABY6GEK6</accession>
<organism evidence="2 3">
    <name type="scientific">Comamonas endophytica</name>
    <dbReference type="NCBI Taxonomy" id="2949090"/>
    <lineage>
        <taxon>Bacteria</taxon>
        <taxon>Pseudomonadati</taxon>
        <taxon>Pseudomonadota</taxon>
        <taxon>Betaproteobacteria</taxon>
        <taxon>Burkholderiales</taxon>
        <taxon>Comamonadaceae</taxon>
        <taxon>Comamonas</taxon>
    </lineage>
</organism>
<evidence type="ECO:0000313" key="3">
    <source>
        <dbReference type="Proteomes" id="UP001162800"/>
    </source>
</evidence>
<dbReference type="Gene3D" id="3.40.630.30">
    <property type="match status" value="1"/>
</dbReference>
<dbReference type="SUPFAM" id="SSF55729">
    <property type="entry name" value="Acyl-CoA N-acyltransferases (Nat)"/>
    <property type="match status" value="1"/>
</dbReference>
<gene>
    <name evidence="2" type="ORF">M9799_06010</name>
</gene>
<name>A0ABY6GEK6_9BURK</name>